<feature type="transmembrane region" description="Helical" evidence="8">
    <location>
        <begin position="76"/>
        <end position="99"/>
    </location>
</feature>
<dbReference type="AlphaFoldDB" id="A0A1E4T3L2"/>
<protein>
    <recommendedName>
        <fullName evidence="11">Succinate dehydrogenase cytochrome b560 subunit</fullName>
    </recommendedName>
</protein>
<feature type="transmembrane region" description="Helical" evidence="8">
    <location>
        <begin position="150"/>
        <end position="171"/>
    </location>
</feature>
<dbReference type="Pfam" id="PF01127">
    <property type="entry name" value="Sdh_cyt"/>
    <property type="match status" value="1"/>
</dbReference>
<dbReference type="InterPro" id="IPR014314">
    <property type="entry name" value="Succ_DH_cytb556"/>
</dbReference>
<evidence type="ECO:0000256" key="7">
    <source>
        <dbReference type="ARBA" id="ARBA00023136"/>
    </source>
</evidence>
<dbReference type="PANTHER" id="PTHR10978:SF5">
    <property type="entry name" value="SUCCINATE DEHYDROGENASE CYTOCHROME B560 SUBUNIT, MITOCHONDRIAL"/>
    <property type="match status" value="1"/>
</dbReference>
<dbReference type="GO" id="GO:0006099">
    <property type="term" value="P:tricarboxylic acid cycle"/>
    <property type="evidence" value="ECO:0007669"/>
    <property type="project" value="InterPro"/>
</dbReference>
<evidence type="ECO:0000256" key="3">
    <source>
        <dbReference type="ARBA" id="ARBA00022692"/>
    </source>
</evidence>
<organism evidence="9 10">
    <name type="scientific">[Candida] arabinofermentans NRRL YB-2248</name>
    <dbReference type="NCBI Taxonomy" id="983967"/>
    <lineage>
        <taxon>Eukaryota</taxon>
        <taxon>Fungi</taxon>
        <taxon>Dikarya</taxon>
        <taxon>Ascomycota</taxon>
        <taxon>Saccharomycotina</taxon>
        <taxon>Pichiomycetes</taxon>
        <taxon>Pichiales</taxon>
        <taxon>Pichiaceae</taxon>
        <taxon>Ogataea</taxon>
        <taxon>Ogataea/Candida clade</taxon>
    </lineage>
</organism>
<keyword evidence="4" id="KW-0479">Metal-binding</keyword>
<keyword evidence="2" id="KW-0349">Heme</keyword>
<accession>A0A1E4T3L2</accession>
<dbReference type="OrthoDB" id="588261at2759"/>
<proteinExistence type="predicted"/>
<keyword evidence="3 8" id="KW-0812">Transmembrane</keyword>
<keyword evidence="5 8" id="KW-1133">Transmembrane helix</keyword>
<evidence type="ECO:0000256" key="6">
    <source>
        <dbReference type="ARBA" id="ARBA00023004"/>
    </source>
</evidence>
<comment type="subcellular location">
    <subcellularLocation>
        <location evidence="1">Membrane</location>
    </subcellularLocation>
</comment>
<reference evidence="10" key="1">
    <citation type="submission" date="2016-04" db="EMBL/GenBank/DDBJ databases">
        <title>Comparative genomics of biotechnologically important yeasts.</title>
        <authorList>
            <consortium name="DOE Joint Genome Institute"/>
            <person name="Riley R."/>
            <person name="Haridas S."/>
            <person name="Wolfe K.H."/>
            <person name="Lopes M.R."/>
            <person name="Hittinger C.T."/>
            <person name="Goker M."/>
            <person name="Salamov A."/>
            <person name="Wisecaver J."/>
            <person name="Long T.M."/>
            <person name="Aerts A.L."/>
            <person name="Barry K."/>
            <person name="Choi C."/>
            <person name="Clum A."/>
            <person name="Coughlan A.Y."/>
            <person name="Deshpande S."/>
            <person name="Douglass A.P."/>
            <person name="Hanson S.J."/>
            <person name="Klenk H.-P."/>
            <person name="Labutti K."/>
            <person name="Lapidus A."/>
            <person name="Lindquist E."/>
            <person name="Lipzen A."/>
            <person name="Meier-Kolthoff J.P."/>
            <person name="Ohm R.A."/>
            <person name="Otillar R.P."/>
            <person name="Pangilinan J."/>
            <person name="Peng Y."/>
            <person name="Rokas A."/>
            <person name="Rosa C.A."/>
            <person name="Scheuner C."/>
            <person name="Sibirny A.A."/>
            <person name="Slot J.C."/>
            <person name="Stielow J.B."/>
            <person name="Sun H."/>
            <person name="Kurtzman C.P."/>
            <person name="Blackwell M."/>
            <person name="Grigoriev I.V."/>
            <person name="Jeffries T.W."/>
        </authorList>
    </citation>
    <scope>NUCLEOTIDE SEQUENCE [LARGE SCALE GENOMIC DNA]</scope>
    <source>
        <strain evidence="10">NRRL YB-2248</strain>
    </source>
</reference>
<dbReference type="InterPro" id="IPR000701">
    <property type="entry name" value="SuccDH_FuR_B_TM-su"/>
</dbReference>
<evidence type="ECO:0000256" key="8">
    <source>
        <dbReference type="SAM" id="Phobius"/>
    </source>
</evidence>
<gene>
    <name evidence="9" type="ORF">CANARDRAFT_27574</name>
</gene>
<dbReference type="STRING" id="983967.A0A1E4T3L2"/>
<evidence type="ECO:0000256" key="1">
    <source>
        <dbReference type="ARBA" id="ARBA00004370"/>
    </source>
</evidence>
<feature type="transmembrane region" description="Helical" evidence="8">
    <location>
        <begin position="105"/>
        <end position="129"/>
    </location>
</feature>
<evidence type="ECO:0000256" key="5">
    <source>
        <dbReference type="ARBA" id="ARBA00022989"/>
    </source>
</evidence>
<evidence type="ECO:0000313" key="10">
    <source>
        <dbReference type="Proteomes" id="UP000094801"/>
    </source>
</evidence>
<evidence type="ECO:0000313" key="9">
    <source>
        <dbReference type="EMBL" id="ODV86343.1"/>
    </source>
</evidence>
<evidence type="ECO:0000256" key="4">
    <source>
        <dbReference type="ARBA" id="ARBA00022723"/>
    </source>
</evidence>
<dbReference type="PANTHER" id="PTHR10978">
    <property type="entry name" value="SUCCINATE DEHYDROGENASE CYTOCHROME B560 SUBUNIT"/>
    <property type="match status" value="1"/>
</dbReference>
<keyword evidence="10" id="KW-1185">Reference proteome</keyword>
<dbReference type="SUPFAM" id="SSF81343">
    <property type="entry name" value="Fumarate reductase respiratory complex transmembrane subunits"/>
    <property type="match status" value="1"/>
</dbReference>
<dbReference type="GO" id="GO:0031966">
    <property type="term" value="C:mitochondrial membrane"/>
    <property type="evidence" value="ECO:0007669"/>
    <property type="project" value="UniProtKB-ARBA"/>
</dbReference>
<keyword evidence="7 8" id="KW-0472">Membrane</keyword>
<evidence type="ECO:0008006" key="11">
    <source>
        <dbReference type="Google" id="ProtNLM"/>
    </source>
</evidence>
<dbReference type="EMBL" id="KV453850">
    <property type="protein sequence ID" value="ODV86343.1"/>
    <property type="molecule type" value="Genomic_DNA"/>
</dbReference>
<dbReference type="Proteomes" id="UP000094801">
    <property type="component" value="Unassembled WGS sequence"/>
</dbReference>
<dbReference type="GO" id="GO:0009055">
    <property type="term" value="F:electron transfer activity"/>
    <property type="evidence" value="ECO:0007669"/>
    <property type="project" value="InterPro"/>
</dbReference>
<name>A0A1E4T3L2_9ASCO</name>
<evidence type="ECO:0000256" key="2">
    <source>
        <dbReference type="ARBA" id="ARBA00022617"/>
    </source>
</evidence>
<dbReference type="GO" id="GO:0046872">
    <property type="term" value="F:metal ion binding"/>
    <property type="evidence" value="ECO:0007669"/>
    <property type="project" value="UniProtKB-KW"/>
</dbReference>
<dbReference type="CDD" id="cd03499">
    <property type="entry name" value="SQR_TypeC_SdhC"/>
    <property type="match status" value="1"/>
</dbReference>
<sequence length="172" mass="18635">MLPARLTLNACRPGLRQSIKPLTAFRSKITVVSTTSAQEQEILVAQRKNRPDSPHLTIYEPQLTAILSSFHRITGVGLALGFYGLTCSFALTSLLGVPFDANTLLSVFVGLPSGLLVAGKALASFPFVFHTGNGFRHLLWDTGRELTIKGVYRTGYAVLAFTAVLGTYFTLC</sequence>
<dbReference type="Gene3D" id="1.20.1300.10">
    <property type="entry name" value="Fumarate reductase/succinate dehydrogenase, transmembrane subunit"/>
    <property type="match status" value="1"/>
</dbReference>
<dbReference type="NCBIfam" id="TIGR02970">
    <property type="entry name" value="succ_dehyd_cytB"/>
    <property type="match status" value="1"/>
</dbReference>
<keyword evidence="6" id="KW-0408">Iron</keyword>
<dbReference type="InterPro" id="IPR034804">
    <property type="entry name" value="SQR/QFR_C/D"/>
</dbReference>
<dbReference type="GO" id="GO:0006121">
    <property type="term" value="P:mitochondrial electron transport, succinate to ubiquinone"/>
    <property type="evidence" value="ECO:0007669"/>
    <property type="project" value="TreeGrafter"/>
</dbReference>